<feature type="region of interest" description="Disordered" evidence="1">
    <location>
        <begin position="123"/>
        <end position="150"/>
    </location>
</feature>
<dbReference type="AlphaFoldDB" id="A0A9W8ATE1"/>
<reference evidence="2" key="1">
    <citation type="submission" date="2022-07" db="EMBL/GenBank/DDBJ databases">
        <title>Phylogenomic reconstructions and comparative analyses of Kickxellomycotina fungi.</title>
        <authorList>
            <person name="Reynolds N.K."/>
            <person name="Stajich J.E."/>
            <person name="Barry K."/>
            <person name="Grigoriev I.V."/>
            <person name="Crous P."/>
            <person name="Smith M.E."/>
        </authorList>
    </citation>
    <scope>NUCLEOTIDE SEQUENCE</scope>
    <source>
        <strain evidence="2">RSA 1196</strain>
    </source>
</reference>
<evidence type="ECO:0000256" key="1">
    <source>
        <dbReference type="SAM" id="MobiDB-lite"/>
    </source>
</evidence>
<feature type="region of interest" description="Disordered" evidence="1">
    <location>
        <begin position="1"/>
        <end position="46"/>
    </location>
</feature>
<feature type="compositionally biased region" description="Polar residues" evidence="1">
    <location>
        <begin position="124"/>
        <end position="139"/>
    </location>
</feature>
<dbReference type="Proteomes" id="UP001150925">
    <property type="component" value="Unassembled WGS sequence"/>
</dbReference>
<dbReference type="OrthoDB" id="5562028at2759"/>
<accession>A0A9W8ATE1</accession>
<keyword evidence="3" id="KW-1185">Reference proteome</keyword>
<feature type="compositionally biased region" description="Polar residues" evidence="1">
    <location>
        <begin position="27"/>
        <end position="46"/>
    </location>
</feature>
<proteinExistence type="predicted"/>
<sequence>MGCCPSRPNVDSDEDVSPLLQDGDVPNYTQDGSGLRSHSSSDTLSRQVMEDEEYQRQLLDRCEHDLLQATRYYKYHFKSAEDIDYQATIYQELINRCDAEEDSGVKREHIDLADHMVRTRADSDTVTPRLSGGYPTTKSSGGGGNGLVPAFGRTTATPGSGSTTGAGSPARRAKLARRISQNSAVSLDVVEVLGNAGILDENVQLINDVTDQLLTALQSVKVEYVGDLVKPLTWRSSP</sequence>
<protein>
    <submittedName>
        <fullName evidence="2">Uncharacterized protein</fullName>
    </submittedName>
</protein>
<dbReference type="EMBL" id="JANBPY010001308">
    <property type="protein sequence ID" value="KAJ1960581.1"/>
    <property type="molecule type" value="Genomic_DNA"/>
</dbReference>
<gene>
    <name evidence="2" type="ORF">IWQ62_004175</name>
</gene>
<evidence type="ECO:0000313" key="2">
    <source>
        <dbReference type="EMBL" id="KAJ1960581.1"/>
    </source>
</evidence>
<evidence type="ECO:0000313" key="3">
    <source>
        <dbReference type="Proteomes" id="UP001150925"/>
    </source>
</evidence>
<name>A0A9W8ATE1_9FUNG</name>
<organism evidence="2 3">
    <name type="scientific">Dispira parvispora</name>
    <dbReference type="NCBI Taxonomy" id="1520584"/>
    <lineage>
        <taxon>Eukaryota</taxon>
        <taxon>Fungi</taxon>
        <taxon>Fungi incertae sedis</taxon>
        <taxon>Zoopagomycota</taxon>
        <taxon>Kickxellomycotina</taxon>
        <taxon>Dimargaritomycetes</taxon>
        <taxon>Dimargaritales</taxon>
        <taxon>Dimargaritaceae</taxon>
        <taxon>Dispira</taxon>
    </lineage>
</organism>
<comment type="caution">
    <text evidence="2">The sequence shown here is derived from an EMBL/GenBank/DDBJ whole genome shotgun (WGS) entry which is preliminary data.</text>
</comment>